<name>A0ABD5WN34_9EURY</name>
<dbReference type="AlphaFoldDB" id="A0ABD5WN34"/>
<dbReference type="RefSeq" id="WP_276282672.1">
    <property type="nucleotide sequence ID" value="NZ_CP119811.1"/>
</dbReference>
<sequence>MTDNTNTDDTDCTDTQALDTTIAPTKTKADRQDIVYYLERLFVGAYQPGTTLQYHDYELTHTTEGVWTVHHCDGANPIDVLNVTAFHSATELQAYLDALADYAPEDRDDWQTHRAGGDGQ</sequence>
<dbReference type="EMBL" id="JBHSZH010000003">
    <property type="protein sequence ID" value="MFC7079404.1"/>
    <property type="molecule type" value="Genomic_DNA"/>
</dbReference>
<evidence type="ECO:0000313" key="3">
    <source>
        <dbReference type="Proteomes" id="UP001596407"/>
    </source>
</evidence>
<keyword evidence="3" id="KW-1185">Reference proteome</keyword>
<gene>
    <name evidence="1" type="ORF">ACFQJ6_03125</name>
    <name evidence="2" type="ORF">ACFQJ6_03795</name>
</gene>
<reference evidence="1" key="1">
    <citation type="journal article" date="2014" name="Int. J. Syst. Evol. Microbiol.">
        <title>Complete genome sequence of Corynebacterium casei LMG S-19264T (=DSM 44701T), isolated from a smear-ripened cheese.</title>
        <authorList>
            <consortium name="US DOE Joint Genome Institute (JGI-PGF)"/>
            <person name="Walter F."/>
            <person name="Albersmeier A."/>
            <person name="Kalinowski J."/>
            <person name="Ruckert C."/>
        </authorList>
    </citation>
    <scope>NUCLEOTIDE SEQUENCE [LARGE SCALE GENOMIC DNA]</scope>
    <source>
        <strain evidence="1">CCM 7472</strain>
    </source>
</reference>
<dbReference type="GeneID" id="79305724"/>
<evidence type="ECO:0000313" key="1">
    <source>
        <dbReference type="EMBL" id="MFC7079288.1"/>
    </source>
</evidence>
<comment type="caution">
    <text evidence="1">The sequence shown here is derived from an EMBL/GenBank/DDBJ whole genome shotgun (WGS) entry which is preliminary data.</text>
</comment>
<evidence type="ECO:0000313" key="2">
    <source>
        <dbReference type="EMBL" id="MFC7079404.1"/>
    </source>
</evidence>
<dbReference type="Proteomes" id="UP001596407">
    <property type="component" value="Unassembled WGS sequence"/>
</dbReference>
<accession>A0ABD5WN34</accession>
<reference evidence="1" key="3">
    <citation type="submission" date="2024-09" db="EMBL/GenBank/DDBJ databases">
        <authorList>
            <person name="Sun Q."/>
        </authorList>
    </citation>
    <scope>NUCLEOTIDE SEQUENCE</scope>
    <source>
        <strain evidence="1">CCM 7472</strain>
    </source>
</reference>
<organism evidence="1 3">
    <name type="scientific">Halorussus caseinilyticus</name>
    <dbReference type="NCBI Taxonomy" id="3034025"/>
    <lineage>
        <taxon>Archaea</taxon>
        <taxon>Methanobacteriati</taxon>
        <taxon>Methanobacteriota</taxon>
        <taxon>Stenosarchaea group</taxon>
        <taxon>Halobacteria</taxon>
        <taxon>Halobacteriales</taxon>
        <taxon>Haladaptataceae</taxon>
        <taxon>Halorussus</taxon>
    </lineage>
</organism>
<protein>
    <submittedName>
        <fullName evidence="1">Uncharacterized protein</fullName>
    </submittedName>
</protein>
<proteinExistence type="predicted"/>
<dbReference type="EMBL" id="JBHSZH010000003">
    <property type="protein sequence ID" value="MFC7079288.1"/>
    <property type="molecule type" value="Genomic_DNA"/>
</dbReference>
<reference evidence="3" key="2">
    <citation type="journal article" date="2019" name="Int. J. Syst. Evol. Microbiol.">
        <title>The Global Catalogue of Microorganisms (GCM) 10K type strain sequencing project: providing services to taxonomists for standard genome sequencing and annotation.</title>
        <authorList>
            <consortium name="The Broad Institute Genomics Platform"/>
            <consortium name="The Broad Institute Genome Sequencing Center for Infectious Disease"/>
            <person name="Wu L."/>
            <person name="Ma J."/>
        </authorList>
    </citation>
    <scope>NUCLEOTIDE SEQUENCE [LARGE SCALE GENOMIC DNA]</scope>
    <source>
        <strain evidence="3">DT72</strain>
    </source>
</reference>